<dbReference type="RefSeq" id="XP_021872500.1">
    <property type="nucleotide sequence ID" value="XM_022012595.1"/>
</dbReference>
<dbReference type="InterPro" id="IPR014048">
    <property type="entry name" value="MethylDNA_cys_MeTrfase_DNA-bd"/>
</dbReference>
<dbReference type="Pfam" id="PF01035">
    <property type="entry name" value="DNA_binding_1"/>
    <property type="match status" value="1"/>
</dbReference>
<proteinExistence type="predicted"/>
<dbReference type="GO" id="GO:0006281">
    <property type="term" value="P:DNA repair"/>
    <property type="evidence" value="ECO:0007669"/>
    <property type="project" value="InterPro"/>
</dbReference>
<gene>
    <name evidence="3" type="ORF">BD324DRAFT_367609</name>
</gene>
<evidence type="ECO:0000313" key="4">
    <source>
        <dbReference type="Proteomes" id="UP000193218"/>
    </source>
</evidence>
<dbReference type="InterPro" id="IPR036388">
    <property type="entry name" value="WH-like_DNA-bd_sf"/>
</dbReference>
<dbReference type="CDD" id="cd06445">
    <property type="entry name" value="ATase"/>
    <property type="match status" value="1"/>
</dbReference>
<dbReference type="InParanoid" id="A0A1Y1UKJ9"/>
<keyword evidence="1" id="KW-0227">DNA damage</keyword>
<comment type="caution">
    <text evidence="3">The sequence shown here is derived from an EMBL/GenBank/DDBJ whole genome shotgun (WGS) entry which is preliminary data.</text>
</comment>
<evidence type="ECO:0000256" key="1">
    <source>
        <dbReference type="ARBA" id="ARBA00022763"/>
    </source>
</evidence>
<dbReference type="GeneID" id="33554403"/>
<dbReference type="Gene3D" id="1.10.10.10">
    <property type="entry name" value="Winged helix-like DNA-binding domain superfamily/Winged helix DNA-binding domain"/>
    <property type="match status" value="1"/>
</dbReference>
<evidence type="ECO:0000313" key="3">
    <source>
        <dbReference type="EMBL" id="ORX38578.1"/>
    </source>
</evidence>
<dbReference type="PANTHER" id="PTHR42942:SF1">
    <property type="entry name" value="ALKYLTRANSFERASE-LIKE PROTEIN 1"/>
    <property type="match status" value="1"/>
</dbReference>
<dbReference type="GO" id="GO:0003824">
    <property type="term" value="F:catalytic activity"/>
    <property type="evidence" value="ECO:0007669"/>
    <property type="project" value="InterPro"/>
</dbReference>
<dbReference type="InterPro" id="IPR052520">
    <property type="entry name" value="ATL_DNA_repair"/>
</dbReference>
<keyword evidence="4" id="KW-1185">Reference proteome</keyword>
<dbReference type="OrthoDB" id="2548197at2759"/>
<dbReference type="STRING" id="4999.A0A1Y1UKJ9"/>
<sequence>MGSIADLHAKTYEIVRMIPPGHVTSYGHIAKLAGYPRYSRHVGNALRDLPAGSTVPCVSYPRLVRFLPVAMRVKLSRGRKLHWRKMGWKWNA</sequence>
<evidence type="ECO:0000259" key="2">
    <source>
        <dbReference type="Pfam" id="PF01035"/>
    </source>
</evidence>
<accession>A0A1Y1UKJ9</accession>
<protein>
    <recommendedName>
        <fullName evidence="2">Methylated-DNA-[protein]-cysteine S-methyltransferase DNA binding domain-containing protein</fullName>
    </recommendedName>
</protein>
<dbReference type="InterPro" id="IPR036217">
    <property type="entry name" value="MethylDNA_cys_MeTrfase_DNAb"/>
</dbReference>
<dbReference type="EMBL" id="NBSH01000004">
    <property type="protein sequence ID" value="ORX38578.1"/>
    <property type="molecule type" value="Genomic_DNA"/>
</dbReference>
<dbReference type="Proteomes" id="UP000193218">
    <property type="component" value="Unassembled WGS sequence"/>
</dbReference>
<dbReference type="AlphaFoldDB" id="A0A1Y1UKJ9"/>
<dbReference type="PANTHER" id="PTHR42942">
    <property type="entry name" value="6-O-METHYLGUANINE DNA METHYLTRANSFERASE"/>
    <property type="match status" value="1"/>
</dbReference>
<name>A0A1Y1UKJ9_9TREE</name>
<feature type="domain" description="Methylated-DNA-[protein]-cysteine S-methyltransferase DNA binding" evidence="2">
    <location>
        <begin position="8"/>
        <end position="57"/>
    </location>
</feature>
<organism evidence="3 4">
    <name type="scientific">Kockovaella imperatae</name>
    <dbReference type="NCBI Taxonomy" id="4999"/>
    <lineage>
        <taxon>Eukaryota</taxon>
        <taxon>Fungi</taxon>
        <taxon>Dikarya</taxon>
        <taxon>Basidiomycota</taxon>
        <taxon>Agaricomycotina</taxon>
        <taxon>Tremellomycetes</taxon>
        <taxon>Tremellales</taxon>
        <taxon>Cuniculitremaceae</taxon>
        <taxon>Kockovaella</taxon>
    </lineage>
</organism>
<reference evidence="3 4" key="1">
    <citation type="submission" date="2017-03" db="EMBL/GenBank/DDBJ databases">
        <title>Widespread Adenine N6-methylation of Active Genes in Fungi.</title>
        <authorList>
            <consortium name="DOE Joint Genome Institute"/>
            <person name="Mondo S.J."/>
            <person name="Dannebaum R.O."/>
            <person name="Kuo R.C."/>
            <person name="Louie K.B."/>
            <person name="Bewick A.J."/>
            <person name="Labutti K."/>
            <person name="Haridas S."/>
            <person name="Kuo A."/>
            <person name="Salamov A."/>
            <person name="Ahrendt S.R."/>
            <person name="Lau R."/>
            <person name="Bowen B.P."/>
            <person name="Lipzen A."/>
            <person name="Sullivan W."/>
            <person name="Andreopoulos W.B."/>
            <person name="Clum A."/>
            <person name="Lindquist E."/>
            <person name="Daum C."/>
            <person name="Northen T.R."/>
            <person name="Ramamoorthy G."/>
            <person name="Schmitz R.J."/>
            <person name="Gryganskyi A."/>
            <person name="Culley D."/>
            <person name="Magnuson J."/>
            <person name="James T.Y."/>
            <person name="O'Malley M.A."/>
            <person name="Stajich J.E."/>
            <person name="Spatafora J.W."/>
            <person name="Visel A."/>
            <person name="Grigoriev I.V."/>
        </authorList>
    </citation>
    <scope>NUCLEOTIDE SEQUENCE [LARGE SCALE GENOMIC DNA]</scope>
    <source>
        <strain evidence="3 4">NRRL Y-17943</strain>
    </source>
</reference>
<dbReference type="SUPFAM" id="SSF46767">
    <property type="entry name" value="Methylated DNA-protein cysteine methyltransferase, C-terminal domain"/>
    <property type="match status" value="1"/>
</dbReference>